<dbReference type="RefSeq" id="WP_262506451.1">
    <property type="nucleotide sequence ID" value="NZ_JBHSYQ010000003.1"/>
</dbReference>
<feature type="region of interest" description="Disordered" evidence="1">
    <location>
        <begin position="1"/>
        <end position="20"/>
    </location>
</feature>
<protein>
    <submittedName>
        <fullName evidence="2">Uncharacterized protein</fullName>
    </submittedName>
</protein>
<name>A0ABW2DFJ2_9BACT</name>
<accession>A0ABW2DFJ2</accession>
<evidence type="ECO:0000313" key="2">
    <source>
        <dbReference type="EMBL" id="MFC6996640.1"/>
    </source>
</evidence>
<dbReference type="EMBL" id="JBHSYQ010000003">
    <property type="protein sequence ID" value="MFC6996640.1"/>
    <property type="molecule type" value="Genomic_DNA"/>
</dbReference>
<dbReference type="Proteomes" id="UP001596405">
    <property type="component" value="Unassembled WGS sequence"/>
</dbReference>
<comment type="caution">
    <text evidence="2">The sequence shown here is derived from an EMBL/GenBank/DDBJ whole genome shotgun (WGS) entry which is preliminary data.</text>
</comment>
<evidence type="ECO:0000256" key="1">
    <source>
        <dbReference type="SAM" id="MobiDB-lite"/>
    </source>
</evidence>
<sequence length="43" mass="5143">MRNRTVIKASSQEYQMQNNSSLRKKTVLPLRGERLEQVQDYFV</sequence>
<organism evidence="2 3">
    <name type="scientific">Rufibacter roseus</name>
    <dbReference type="NCBI Taxonomy" id="1567108"/>
    <lineage>
        <taxon>Bacteria</taxon>
        <taxon>Pseudomonadati</taxon>
        <taxon>Bacteroidota</taxon>
        <taxon>Cytophagia</taxon>
        <taxon>Cytophagales</taxon>
        <taxon>Hymenobacteraceae</taxon>
        <taxon>Rufibacter</taxon>
    </lineage>
</organism>
<keyword evidence="3" id="KW-1185">Reference proteome</keyword>
<evidence type="ECO:0000313" key="3">
    <source>
        <dbReference type="Proteomes" id="UP001596405"/>
    </source>
</evidence>
<proteinExistence type="predicted"/>
<reference evidence="3" key="1">
    <citation type="journal article" date="2019" name="Int. J. Syst. Evol. Microbiol.">
        <title>The Global Catalogue of Microorganisms (GCM) 10K type strain sequencing project: providing services to taxonomists for standard genome sequencing and annotation.</title>
        <authorList>
            <consortium name="The Broad Institute Genomics Platform"/>
            <consortium name="The Broad Institute Genome Sequencing Center for Infectious Disease"/>
            <person name="Wu L."/>
            <person name="Ma J."/>
        </authorList>
    </citation>
    <scope>NUCLEOTIDE SEQUENCE [LARGE SCALE GENOMIC DNA]</scope>
    <source>
        <strain evidence="3">CGMCC 4.7393</strain>
    </source>
</reference>
<gene>
    <name evidence="2" type="ORF">ACFQHR_03335</name>
</gene>
<feature type="compositionally biased region" description="Polar residues" evidence="1">
    <location>
        <begin position="8"/>
        <end position="20"/>
    </location>
</feature>